<organism evidence="3 4">
    <name type="scientific">Streptomyces crystallinus</name>
    <dbReference type="NCBI Taxonomy" id="68191"/>
    <lineage>
        <taxon>Bacteria</taxon>
        <taxon>Bacillati</taxon>
        <taxon>Actinomycetota</taxon>
        <taxon>Actinomycetes</taxon>
        <taxon>Kitasatosporales</taxon>
        <taxon>Streptomycetaceae</taxon>
        <taxon>Streptomyces</taxon>
    </lineage>
</organism>
<dbReference type="Proteomes" id="UP001500668">
    <property type="component" value="Unassembled WGS sequence"/>
</dbReference>
<keyword evidence="4" id="KW-1185">Reference proteome</keyword>
<dbReference type="Gene3D" id="2.50.20.20">
    <property type="match status" value="1"/>
</dbReference>
<sequence>MRVSRKVLVGAVVCTTAVAGLAGCGKGGDTKAKGVSEAKKPSAAASATPADPFAGLTPDAIAEKAVGVTKASNSVKVAGSGISDGEHMALEVSVTRVGNCSGSVTVKGGTARLLKADAKSFYMQGDEKFYRALAKEDGTPKRQADAMIEVLKGRWMKMPTDTPSTSKKRHGKTSGDDLSQFCVLSELVSGMDDDKGDRTGMTQGPDTVVAGVPAVTLTKDRGDGSTVTMYVAKQGPARLLKVAENGGDEPGTVTFSDYDKPVTITAPPADQVMDLEKLGVKPGGGSGSGGTGGLKV</sequence>
<comment type="caution">
    <text evidence="3">The sequence shown here is derived from an EMBL/GenBank/DDBJ whole genome shotgun (WGS) entry which is preliminary data.</text>
</comment>
<name>A0ABN1GA01_9ACTN</name>
<feature type="compositionally biased region" description="Gly residues" evidence="1">
    <location>
        <begin position="281"/>
        <end position="296"/>
    </location>
</feature>
<feature type="signal peptide" evidence="2">
    <location>
        <begin position="1"/>
        <end position="22"/>
    </location>
</feature>
<proteinExistence type="predicted"/>
<reference evidence="3 4" key="1">
    <citation type="journal article" date="2019" name="Int. J. Syst. Evol. Microbiol.">
        <title>The Global Catalogue of Microorganisms (GCM) 10K type strain sequencing project: providing services to taxonomists for standard genome sequencing and annotation.</title>
        <authorList>
            <consortium name="The Broad Institute Genomics Platform"/>
            <consortium name="The Broad Institute Genome Sequencing Center for Infectious Disease"/>
            <person name="Wu L."/>
            <person name="Ma J."/>
        </authorList>
    </citation>
    <scope>NUCLEOTIDE SEQUENCE [LARGE SCALE GENOMIC DNA]</scope>
    <source>
        <strain evidence="3 4">JCM 5067</strain>
    </source>
</reference>
<evidence type="ECO:0000256" key="1">
    <source>
        <dbReference type="SAM" id="MobiDB-lite"/>
    </source>
</evidence>
<protein>
    <recommendedName>
        <fullName evidence="5">Lipoprotein</fullName>
    </recommendedName>
</protein>
<dbReference type="RefSeq" id="WP_344075211.1">
    <property type="nucleotide sequence ID" value="NZ_BAAACA010000025.1"/>
</dbReference>
<evidence type="ECO:0000313" key="3">
    <source>
        <dbReference type="EMBL" id="GAA0607194.1"/>
    </source>
</evidence>
<accession>A0ABN1GA01</accession>
<feature type="chain" id="PRO_5045035943" description="Lipoprotein" evidence="2">
    <location>
        <begin position="23"/>
        <end position="296"/>
    </location>
</feature>
<evidence type="ECO:0000256" key="2">
    <source>
        <dbReference type="SAM" id="SignalP"/>
    </source>
</evidence>
<feature type="region of interest" description="Disordered" evidence="1">
    <location>
        <begin position="277"/>
        <end position="296"/>
    </location>
</feature>
<evidence type="ECO:0008006" key="5">
    <source>
        <dbReference type="Google" id="ProtNLM"/>
    </source>
</evidence>
<keyword evidence="2" id="KW-0732">Signal</keyword>
<dbReference type="PROSITE" id="PS51257">
    <property type="entry name" value="PROKAR_LIPOPROTEIN"/>
    <property type="match status" value="1"/>
</dbReference>
<dbReference type="EMBL" id="BAAACA010000025">
    <property type="protein sequence ID" value="GAA0607194.1"/>
    <property type="molecule type" value="Genomic_DNA"/>
</dbReference>
<evidence type="ECO:0000313" key="4">
    <source>
        <dbReference type="Proteomes" id="UP001500668"/>
    </source>
</evidence>
<gene>
    <name evidence="3" type="ORF">GCM10010394_41280</name>
</gene>